<dbReference type="SUPFAM" id="SSF48371">
    <property type="entry name" value="ARM repeat"/>
    <property type="match status" value="1"/>
</dbReference>
<dbReference type="InterPro" id="IPR016024">
    <property type="entry name" value="ARM-type_fold"/>
</dbReference>
<gene>
    <name evidence="3" type="ORF">X798_00956</name>
</gene>
<dbReference type="Pfam" id="PF19427">
    <property type="entry name" value="Insc_C"/>
    <property type="match status" value="1"/>
</dbReference>
<dbReference type="Gene3D" id="1.25.10.10">
    <property type="entry name" value="Leucine-rich Repeat Variant"/>
    <property type="match status" value="1"/>
</dbReference>
<proteinExistence type="predicted"/>
<protein>
    <recommendedName>
        <fullName evidence="2">Protein inscuteable homologue C-terminal domain-containing protein</fullName>
    </recommendedName>
</protein>
<keyword evidence="4" id="KW-1185">Reference proteome</keyword>
<feature type="region of interest" description="Disordered" evidence="1">
    <location>
        <begin position="142"/>
        <end position="164"/>
    </location>
</feature>
<evidence type="ECO:0000256" key="1">
    <source>
        <dbReference type="SAM" id="MobiDB-lite"/>
    </source>
</evidence>
<evidence type="ECO:0000313" key="4">
    <source>
        <dbReference type="Proteomes" id="UP000242913"/>
    </source>
</evidence>
<dbReference type="EMBL" id="KZ269979">
    <property type="protein sequence ID" value="OZC11776.1"/>
    <property type="molecule type" value="Genomic_DNA"/>
</dbReference>
<dbReference type="GO" id="GO:0045176">
    <property type="term" value="P:apical protein localization"/>
    <property type="evidence" value="ECO:0007669"/>
    <property type="project" value="TreeGrafter"/>
</dbReference>
<reference evidence="3 4" key="1">
    <citation type="submission" date="2015-12" db="EMBL/GenBank/DDBJ databases">
        <title>Draft genome of the nematode, Onchocerca flexuosa.</title>
        <authorList>
            <person name="Mitreva M."/>
        </authorList>
    </citation>
    <scope>NUCLEOTIDE SEQUENCE [LARGE SCALE GENOMIC DNA]</scope>
    <source>
        <strain evidence="3">Red Deer</strain>
    </source>
</reference>
<organism evidence="3 4">
    <name type="scientific">Onchocerca flexuosa</name>
    <dbReference type="NCBI Taxonomy" id="387005"/>
    <lineage>
        <taxon>Eukaryota</taxon>
        <taxon>Metazoa</taxon>
        <taxon>Ecdysozoa</taxon>
        <taxon>Nematoda</taxon>
        <taxon>Chromadorea</taxon>
        <taxon>Rhabditida</taxon>
        <taxon>Spirurina</taxon>
        <taxon>Spiruromorpha</taxon>
        <taxon>Filarioidea</taxon>
        <taxon>Onchocercidae</taxon>
        <taxon>Onchocerca</taxon>
    </lineage>
</organism>
<dbReference type="AlphaFoldDB" id="A0A238C3N4"/>
<evidence type="ECO:0000313" key="3">
    <source>
        <dbReference type="EMBL" id="OZC11776.1"/>
    </source>
</evidence>
<evidence type="ECO:0000259" key="2">
    <source>
        <dbReference type="Pfam" id="PF19427"/>
    </source>
</evidence>
<dbReference type="InterPro" id="IPR045789">
    <property type="entry name" value="Insc_C"/>
</dbReference>
<accession>A0A238C3N4</accession>
<dbReference type="PANTHER" id="PTHR21386">
    <property type="entry name" value="INSCUTEABLE"/>
    <property type="match status" value="1"/>
</dbReference>
<feature type="domain" description="Protein inscuteable homologue C-terminal" evidence="2">
    <location>
        <begin position="517"/>
        <end position="753"/>
    </location>
</feature>
<dbReference type="GO" id="GO:0009786">
    <property type="term" value="P:regulation of asymmetric cell division"/>
    <property type="evidence" value="ECO:0007669"/>
    <property type="project" value="TreeGrafter"/>
</dbReference>
<dbReference type="InterPro" id="IPR039921">
    <property type="entry name" value="Inscuteable"/>
</dbReference>
<name>A0A238C3N4_9BILA</name>
<dbReference type="OrthoDB" id="5796379at2759"/>
<dbReference type="GO" id="GO:0008093">
    <property type="term" value="F:cytoskeletal anchor activity"/>
    <property type="evidence" value="ECO:0007669"/>
    <property type="project" value="TreeGrafter"/>
</dbReference>
<dbReference type="GO" id="GO:0008356">
    <property type="term" value="P:asymmetric cell division"/>
    <property type="evidence" value="ECO:0007669"/>
    <property type="project" value="InterPro"/>
</dbReference>
<dbReference type="GO" id="GO:0000132">
    <property type="term" value="P:establishment of mitotic spindle orientation"/>
    <property type="evidence" value="ECO:0007669"/>
    <property type="project" value="TreeGrafter"/>
</dbReference>
<dbReference type="PANTHER" id="PTHR21386:SF0">
    <property type="entry name" value="PROTEIN INSCUTEABLE HOMOLOG"/>
    <property type="match status" value="1"/>
</dbReference>
<dbReference type="InterPro" id="IPR011989">
    <property type="entry name" value="ARM-like"/>
</dbReference>
<dbReference type="Proteomes" id="UP000242913">
    <property type="component" value="Unassembled WGS sequence"/>
</dbReference>
<sequence length="809" mass="90265">MTTVPATVLSALYNETSRDIQDWLAELTISTEPECIYILYAKSFLDGSEQQQHPSNDYENQTEEIHFDSVSPLSPKKPKRCIARMMSSSSRNVMTASTPVSMMHPQKYRTTISYRLDDRKKYNPAPISSVFIRVKFRDDSDGDNMDTSDKMMEPEYDSVPNESSTDLFDTSNVFDTSTITNKTVMATDLHSYSCAKSSIKVDEQWIAKSDDQSIFVVNDQNLTWPRSQSNPAKQSSGDYMKISSLNNYKKIYEKQFDCSRNHDSNESGNYSSIYVPEENDSHSSKTMISVQGFESVVDCNQDQPLSNNYTRIPHKVSSHGQVLLNTPASLQVIKSISNISRYSGNVGDDGICELTPTGVTATSESIASSTNSSVDSGQGSTELSFQNCSYKDPIDCGKAFAKNSLPTYARVANTIDHVLRVCSMFHTALNGEKSGKSISNLVCEAKVLITSIQCSPCFTFLSAHDVETVHRIIFELESEQHCSERLAAFDFLIVLLRKIIHEILIIFATIISSYLAECTNQDRLLVIALEHLIHLMLFGDEICHLIIQHGGLDSLLYFCEVSSITNGTLRLLLRCLAILCGNYQGALKLLTLNKFDLIIQLLLTSSIACSAEAAGILTQLTSPDQNYVRLGNMMPRIVIRILEIVDKSKLAESLLLALAALANITVQETGTIEILYEQNAIKRIVQAYKRPKCHNVFIQEQLLTVFISLANGAYIEALISQGGIDLLLSLLATSNPTYANYCMRTQIRATQCLRTIANHGIGLKAIHEMNGYRMILEVIQDNDAPLAAKSNLWWIMEQLEKKYHFESAV</sequence>
<dbReference type="GO" id="GO:0045179">
    <property type="term" value="C:apical cortex"/>
    <property type="evidence" value="ECO:0007669"/>
    <property type="project" value="TreeGrafter"/>
</dbReference>